<dbReference type="PRINTS" id="PR00095">
    <property type="entry name" value="ANTSNTHASEI"/>
</dbReference>
<organism evidence="3 4">
    <name type="scientific">Marinomonas colpomeniae</name>
    <dbReference type="NCBI Taxonomy" id="2774408"/>
    <lineage>
        <taxon>Bacteria</taxon>
        <taxon>Pseudomonadati</taxon>
        <taxon>Pseudomonadota</taxon>
        <taxon>Gammaproteobacteria</taxon>
        <taxon>Oceanospirillales</taxon>
        <taxon>Oceanospirillaceae</taxon>
        <taxon>Marinomonas</taxon>
    </lineage>
</organism>
<evidence type="ECO:0000259" key="2">
    <source>
        <dbReference type="Pfam" id="PF04715"/>
    </source>
</evidence>
<name>A0ABR8NY47_9GAMM</name>
<dbReference type="PANTHER" id="PTHR11236:SF9">
    <property type="entry name" value="ANTHRANILATE SYNTHASE COMPONENT 1"/>
    <property type="match status" value="1"/>
</dbReference>
<dbReference type="Proteomes" id="UP000604161">
    <property type="component" value="Unassembled WGS sequence"/>
</dbReference>
<evidence type="ECO:0000313" key="4">
    <source>
        <dbReference type="Proteomes" id="UP000604161"/>
    </source>
</evidence>
<dbReference type="InterPro" id="IPR015890">
    <property type="entry name" value="Chorismate_C"/>
</dbReference>
<keyword evidence="4" id="KW-1185">Reference proteome</keyword>
<feature type="domain" description="Chorismate-utilising enzyme C-terminal" evidence="1">
    <location>
        <begin position="205"/>
        <end position="458"/>
    </location>
</feature>
<evidence type="ECO:0000313" key="3">
    <source>
        <dbReference type="EMBL" id="MBD5770967.1"/>
    </source>
</evidence>
<feature type="domain" description="Anthranilate synthase component I N-terminal" evidence="2">
    <location>
        <begin position="29"/>
        <end position="161"/>
    </location>
</feature>
<sequence length="483" mass="54379">MSSQSYYQKRPERITLPRKPKYITISSDCDFFALFKKVEKRFENCFMLESLGEESFISRHSIIGFDPEKLIWAEGKKLFIQERDGSTESYESDNPYYLLRDIVPQNILSRGFAGGLTGYIGYDSMNYFEPTLDLQSSEMFDAFRFGLYKDGLILDKMTGEVIYFYYEEGEGTECNRVDLVNAMMAEETPENGPFVVCPAGESMSKSDHADAVAKVKQDIIDGKIFQCEVGFKKWFDLEGDTINLYEQLREVNPSPQMYYIKFGEQKVIGASPELLFRVRQGEMETFPLAGTAKRGKDATEDTALARALLNDPKEIAEHNMIVDLHRNDIGRVARFGTVKVRSLMDIKRFSHVQHISSEIVGIMAEDHDMFSALASNFPAGTLTGAPKIEAMKVIDDLENDGRGPYGGAVGQFSFNGDCMFAIPIRTVFANGNKAYVQTCGGNVYDSNAEDEYEEIQRKFAGTKRVLDSFAPDSCASDNTEDKV</sequence>
<dbReference type="InterPro" id="IPR005801">
    <property type="entry name" value="ADC_synthase"/>
</dbReference>
<comment type="caution">
    <text evidence="3">The sequence shown here is derived from an EMBL/GenBank/DDBJ whole genome shotgun (WGS) entry which is preliminary data.</text>
</comment>
<evidence type="ECO:0000259" key="1">
    <source>
        <dbReference type="Pfam" id="PF00425"/>
    </source>
</evidence>
<dbReference type="PANTHER" id="PTHR11236">
    <property type="entry name" value="AMINOBENZOATE/ANTHRANILATE SYNTHASE"/>
    <property type="match status" value="1"/>
</dbReference>
<reference evidence="3 4" key="1">
    <citation type="submission" date="2020-09" db="EMBL/GenBank/DDBJ databases">
        <title>Marinomonas sp. nov., isolated from the cysticercosis algae of Qingdao, China.</title>
        <authorList>
            <person name="Sun X."/>
        </authorList>
    </citation>
    <scope>NUCLEOTIDE SEQUENCE [LARGE SCALE GENOMIC DNA]</scope>
    <source>
        <strain evidence="3 4">SM2066</strain>
    </source>
</reference>
<proteinExistence type="predicted"/>
<accession>A0ABR8NY47</accession>
<dbReference type="Pfam" id="PF04715">
    <property type="entry name" value="Anth_synt_I_N"/>
    <property type="match status" value="1"/>
</dbReference>
<dbReference type="SUPFAM" id="SSF56322">
    <property type="entry name" value="ADC synthase"/>
    <property type="match status" value="1"/>
</dbReference>
<gene>
    <name evidence="3" type="ORF">IF202_07865</name>
</gene>
<protein>
    <submittedName>
        <fullName evidence="3">Anthranilate synthase component I family protein</fullName>
    </submittedName>
</protein>
<dbReference type="Gene3D" id="3.60.120.10">
    <property type="entry name" value="Anthranilate synthase"/>
    <property type="match status" value="1"/>
</dbReference>
<dbReference type="InterPro" id="IPR019999">
    <property type="entry name" value="Anth_synth_I-like"/>
</dbReference>
<dbReference type="Pfam" id="PF00425">
    <property type="entry name" value="Chorismate_bind"/>
    <property type="match status" value="1"/>
</dbReference>
<dbReference type="InterPro" id="IPR006805">
    <property type="entry name" value="Anth_synth_I_N"/>
</dbReference>
<dbReference type="EMBL" id="JACYFC010000002">
    <property type="protein sequence ID" value="MBD5770967.1"/>
    <property type="molecule type" value="Genomic_DNA"/>
</dbReference>